<gene>
    <name evidence="1" type="ORF">CVIRNUC_008778</name>
</gene>
<dbReference type="AlphaFoldDB" id="A0AAV1IE31"/>
<proteinExistence type="predicted"/>
<dbReference type="EMBL" id="CAUYUE010000012">
    <property type="protein sequence ID" value="CAK0785568.1"/>
    <property type="molecule type" value="Genomic_DNA"/>
</dbReference>
<accession>A0AAV1IE31</accession>
<dbReference type="Proteomes" id="UP001314263">
    <property type="component" value="Unassembled WGS sequence"/>
</dbReference>
<evidence type="ECO:0000313" key="2">
    <source>
        <dbReference type="Proteomes" id="UP001314263"/>
    </source>
</evidence>
<name>A0AAV1IE31_9CHLO</name>
<sequence length="306" mass="33070">MCRADIYSAGTAVAPSKVPGLAVVRPSDYQPRMVASELITAIQRCALGDKEQLQAASELSTIFIAELHQLLVFRPNMQAQVFRQVLPAVQRFLSRKAVVDATNGCPQTLANANKLLAAASGFIALSAEQHTLLLKDEGTLEVAVQSLKDLWNEGRPSMLLEDSIITAQQSLISIVLELAEFSGQGRSDLLMAAIQTSVLRDHLCWLWRVGSDSTHPGLSQAALLAEQVLRILGVEHASLDHMLCQAPPMLSATVGRTKSLAALPVSTAASAGEDLKRTSTVPTERSFRSWFRTSSGRRPAYTLVTV</sequence>
<protein>
    <submittedName>
        <fullName evidence="1">Uncharacterized protein</fullName>
    </submittedName>
</protein>
<evidence type="ECO:0000313" key="1">
    <source>
        <dbReference type="EMBL" id="CAK0785568.1"/>
    </source>
</evidence>
<reference evidence="1 2" key="1">
    <citation type="submission" date="2023-10" db="EMBL/GenBank/DDBJ databases">
        <authorList>
            <person name="Maclean D."/>
            <person name="Macfadyen A."/>
        </authorList>
    </citation>
    <scope>NUCLEOTIDE SEQUENCE [LARGE SCALE GENOMIC DNA]</scope>
</reference>
<organism evidence="1 2">
    <name type="scientific">Coccomyxa viridis</name>
    <dbReference type="NCBI Taxonomy" id="1274662"/>
    <lineage>
        <taxon>Eukaryota</taxon>
        <taxon>Viridiplantae</taxon>
        <taxon>Chlorophyta</taxon>
        <taxon>core chlorophytes</taxon>
        <taxon>Trebouxiophyceae</taxon>
        <taxon>Trebouxiophyceae incertae sedis</taxon>
        <taxon>Coccomyxaceae</taxon>
        <taxon>Coccomyxa</taxon>
    </lineage>
</organism>
<keyword evidence="2" id="KW-1185">Reference proteome</keyword>
<comment type="caution">
    <text evidence="1">The sequence shown here is derived from an EMBL/GenBank/DDBJ whole genome shotgun (WGS) entry which is preliminary data.</text>
</comment>